<feature type="region of interest" description="Disordered" evidence="2">
    <location>
        <begin position="1"/>
        <end position="21"/>
    </location>
</feature>
<dbReference type="eggNOG" id="KOG2896">
    <property type="taxonomic scope" value="Eukaryota"/>
</dbReference>
<feature type="compositionally biased region" description="Polar residues" evidence="2">
    <location>
        <begin position="489"/>
        <end position="509"/>
    </location>
</feature>
<dbReference type="GO" id="GO:0035493">
    <property type="term" value="P:SNARE complex assembly"/>
    <property type="evidence" value="ECO:0007669"/>
    <property type="project" value="TreeGrafter"/>
</dbReference>
<feature type="compositionally biased region" description="Low complexity" evidence="2">
    <location>
        <begin position="619"/>
        <end position="636"/>
    </location>
</feature>
<dbReference type="AlphaFoldDB" id="A0A0L0FTE8"/>
<dbReference type="InterPro" id="IPR018791">
    <property type="entry name" value="UV_resistance/autophagy_Atg14"/>
</dbReference>
<feature type="region of interest" description="Disordered" evidence="2">
    <location>
        <begin position="612"/>
        <end position="638"/>
    </location>
</feature>
<dbReference type="GO" id="GO:0032991">
    <property type="term" value="C:protein-containing complex"/>
    <property type="evidence" value="ECO:0007669"/>
    <property type="project" value="UniProtKB-ARBA"/>
</dbReference>
<accession>A0A0L0FTE8</accession>
<feature type="region of interest" description="Disordered" evidence="2">
    <location>
        <begin position="559"/>
        <end position="599"/>
    </location>
</feature>
<reference evidence="3 4" key="1">
    <citation type="submission" date="2011-02" db="EMBL/GenBank/DDBJ databases">
        <title>The Genome Sequence of Sphaeroforma arctica JP610.</title>
        <authorList>
            <consortium name="The Broad Institute Genome Sequencing Platform"/>
            <person name="Russ C."/>
            <person name="Cuomo C."/>
            <person name="Young S.K."/>
            <person name="Zeng Q."/>
            <person name="Gargeya S."/>
            <person name="Alvarado L."/>
            <person name="Berlin A."/>
            <person name="Chapman S.B."/>
            <person name="Chen Z."/>
            <person name="Freedman E."/>
            <person name="Gellesch M."/>
            <person name="Goldberg J."/>
            <person name="Griggs A."/>
            <person name="Gujja S."/>
            <person name="Heilman E."/>
            <person name="Heiman D."/>
            <person name="Howarth C."/>
            <person name="Mehta T."/>
            <person name="Neiman D."/>
            <person name="Pearson M."/>
            <person name="Roberts A."/>
            <person name="Saif S."/>
            <person name="Shea T."/>
            <person name="Shenoy N."/>
            <person name="Sisk P."/>
            <person name="Stolte C."/>
            <person name="Sykes S."/>
            <person name="White J."/>
            <person name="Yandava C."/>
            <person name="Burger G."/>
            <person name="Gray M.W."/>
            <person name="Holland P.W.H."/>
            <person name="King N."/>
            <person name="Lang F.B.F."/>
            <person name="Roger A.J."/>
            <person name="Ruiz-Trillo I."/>
            <person name="Haas B."/>
            <person name="Nusbaum C."/>
            <person name="Birren B."/>
        </authorList>
    </citation>
    <scope>NUCLEOTIDE SEQUENCE [LARGE SCALE GENOMIC DNA]</scope>
    <source>
        <strain evidence="3 4">JP610</strain>
    </source>
</reference>
<organism evidence="3 4">
    <name type="scientific">Sphaeroforma arctica JP610</name>
    <dbReference type="NCBI Taxonomy" id="667725"/>
    <lineage>
        <taxon>Eukaryota</taxon>
        <taxon>Ichthyosporea</taxon>
        <taxon>Ichthyophonida</taxon>
        <taxon>Sphaeroforma</taxon>
    </lineage>
</organism>
<evidence type="ECO:0000256" key="2">
    <source>
        <dbReference type="SAM" id="MobiDB-lite"/>
    </source>
</evidence>
<proteinExistence type="predicted"/>
<evidence type="ECO:0000313" key="4">
    <source>
        <dbReference type="Proteomes" id="UP000054560"/>
    </source>
</evidence>
<dbReference type="EMBL" id="KQ242234">
    <property type="protein sequence ID" value="KNC79846.1"/>
    <property type="molecule type" value="Genomic_DNA"/>
</dbReference>
<evidence type="ECO:0000256" key="1">
    <source>
        <dbReference type="ARBA" id="ARBA00023054"/>
    </source>
</evidence>
<evidence type="ECO:0000313" key="3">
    <source>
        <dbReference type="EMBL" id="KNC79846.1"/>
    </source>
</evidence>
<protein>
    <submittedName>
        <fullName evidence="3">Uncharacterized protein</fullName>
    </submittedName>
</protein>
<feature type="compositionally biased region" description="Basic and acidic residues" evidence="2">
    <location>
        <begin position="409"/>
        <end position="421"/>
    </location>
</feature>
<dbReference type="STRING" id="667725.A0A0L0FTE8"/>
<dbReference type="OrthoDB" id="72772at2759"/>
<dbReference type="Proteomes" id="UP000054560">
    <property type="component" value="Unassembled WGS sequence"/>
</dbReference>
<dbReference type="GO" id="GO:0000323">
    <property type="term" value="C:lytic vacuole"/>
    <property type="evidence" value="ECO:0007669"/>
    <property type="project" value="TreeGrafter"/>
</dbReference>
<feature type="compositionally biased region" description="Polar residues" evidence="2">
    <location>
        <begin position="572"/>
        <end position="581"/>
    </location>
</feature>
<gene>
    <name evidence="3" type="ORF">SARC_07769</name>
</gene>
<dbReference type="Pfam" id="PF10186">
    <property type="entry name" value="ATG14"/>
    <property type="match status" value="1"/>
</dbReference>
<sequence>MLRSRPAPDRIKGSRSTTPTSLIPTISPLALNKVHVTLLRQPDSIPRQQKRLRHVSGICARSLLHPLFREPGDVYYTLHTYTQGHGHTQTDTHTHTSPPARPRRVCTCIYSASSQHPDIDSPSATPVRASGIDTFDDDEFNPLHDSSETIDESRITDTGVCEVPVYVSEIVYRTSNPTWRPFDHTQLAAGVKPSLRRFVVRVWTLNPDAHESACNSATHKSVSEYRSVVGDGDDGDGCQEITCSNLALRKHRHCVVHSKKPYTGFVKDTRARHEQDRSHSRTRNSTGPLLIAEWDLNMCDLEVIAPCVPQHMCRSHATDVFNNLIFQPNTLIFQLDTDKTIPGSQKCVGYYTTVDQWPYNLQPAHVLERAPRTYITHDSKDWFNADKDRDGGTHDSGRTTASKAIDMPHANDRRGEGRSSDTETGAAPSPTDSGARVSGNKELVVDNKTGKHGQTRVRAGPGTRTSDRGMQSTRSLSSASVKGKKGTHSRASSHTNSGSRDGDQLSPNLGASGRGRVRTCASYSADSFSRVRSLCDESRQSRRNVADLESRMLRLMHKRVSTSPREARHSRTCSNARARSNTGTHAHVHAGTTSTTSPTHTPMYIDAQHTHAHPSRSSHGLTGTGTHANTTHTHQGSSTCLRRLETTRMNIAHLTHSLELASAGLQSDKHAKYLVENECKLVRKRLRTGREVHRRNCSALQTYIRETEAVVWENTCVDALIGVRRQRLVRQISEIYPVHRLQGGVYRIASVVLPSIPDISAGGDDERAATALGFAAHFLVVLARLLAVPLRYPIHLKGSRSAILQHTTPLGPQTYVFPLYGTKVDRAAYHRGVTLLNWDCYQIMAIAGVSGFDMRDVLKNIQRLVIAVSHSNVLAGLNKLERDEPSMILC</sequence>
<feature type="compositionally biased region" description="Polar residues" evidence="2">
    <location>
        <begin position="468"/>
        <end position="480"/>
    </location>
</feature>
<name>A0A0L0FTE8_9EUKA</name>
<feature type="compositionally biased region" description="Basic and acidic residues" evidence="2">
    <location>
        <begin position="1"/>
        <end position="12"/>
    </location>
</feature>
<dbReference type="PANTHER" id="PTHR15157:SF5">
    <property type="entry name" value="UV RADIATION RESISTANCE-ASSOCIATED GENE PROTEIN"/>
    <property type="match status" value="1"/>
</dbReference>
<feature type="compositionally biased region" description="Low complexity" evidence="2">
    <location>
        <begin position="582"/>
        <end position="599"/>
    </location>
</feature>
<keyword evidence="4" id="KW-1185">Reference proteome</keyword>
<dbReference type="GO" id="GO:0000149">
    <property type="term" value="F:SNARE binding"/>
    <property type="evidence" value="ECO:0007669"/>
    <property type="project" value="TreeGrafter"/>
</dbReference>
<dbReference type="GO" id="GO:0005768">
    <property type="term" value="C:endosome"/>
    <property type="evidence" value="ECO:0007669"/>
    <property type="project" value="TreeGrafter"/>
</dbReference>
<dbReference type="RefSeq" id="XP_014153748.1">
    <property type="nucleotide sequence ID" value="XM_014298273.1"/>
</dbReference>
<feature type="region of interest" description="Disordered" evidence="2">
    <location>
        <begin position="382"/>
        <end position="516"/>
    </location>
</feature>
<dbReference type="GeneID" id="25908273"/>
<keyword evidence="1" id="KW-0175">Coiled coil</keyword>
<feature type="compositionally biased region" description="Basic and acidic residues" evidence="2">
    <location>
        <begin position="382"/>
        <end position="397"/>
    </location>
</feature>
<dbReference type="PANTHER" id="PTHR15157">
    <property type="entry name" value="UV RADIATION RESISTANCE-ASSOCIATED GENE PROTEIN"/>
    <property type="match status" value="1"/>
</dbReference>